<sequence length="69" mass="7763">MKTLKLMGMRLYPYLAMVQYQQEAPFHLKIPAKLKANQAKLQIKSADKNPVEAEDVSMTVRIVDGTGTL</sequence>
<protein>
    <submittedName>
        <fullName evidence="1">Uncharacterized protein</fullName>
    </submittedName>
</protein>
<gene>
    <name evidence="1" type="ORF">D0437_32590</name>
</gene>
<reference evidence="1 2" key="1">
    <citation type="journal article" date="2019" name="Ecotoxicol. Environ. Saf.">
        <title>Microbial characterization of heavy metal resistant bacterial strains isolated from an electroplating wastewater treatment plant.</title>
        <authorList>
            <person name="Cai X."/>
            <person name="Zheng X."/>
            <person name="Zhang D."/>
            <person name="Iqbal W."/>
            <person name="Liu C."/>
            <person name="Yang B."/>
            <person name="Zhao X."/>
            <person name="Lu X."/>
            <person name="Mao Y."/>
        </authorList>
    </citation>
    <scope>NUCLEOTIDE SEQUENCE [LARGE SCALE GENOMIC DNA]</scope>
    <source>
        <strain evidence="1 2">Co1-1</strain>
    </source>
</reference>
<evidence type="ECO:0000313" key="1">
    <source>
        <dbReference type="EMBL" id="QDZ77407.1"/>
    </source>
</evidence>
<accession>A0A9X7M557</accession>
<dbReference type="Proteomes" id="UP000321735">
    <property type="component" value="Chromosome"/>
</dbReference>
<name>A0A9X7M557_BACCE</name>
<dbReference type="AlphaFoldDB" id="A0A9X7M557"/>
<organism evidence="1 2">
    <name type="scientific">Bacillus cereus</name>
    <dbReference type="NCBI Taxonomy" id="1396"/>
    <lineage>
        <taxon>Bacteria</taxon>
        <taxon>Bacillati</taxon>
        <taxon>Bacillota</taxon>
        <taxon>Bacilli</taxon>
        <taxon>Bacillales</taxon>
        <taxon>Bacillaceae</taxon>
        <taxon>Bacillus</taxon>
        <taxon>Bacillus cereus group</taxon>
    </lineage>
</organism>
<feature type="non-terminal residue" evidence="1">
    <location>
        <position position="69"/>
    </location>
</feature>
<evidence type="ECO:0000313" key="2">
    <source>
        <dbReference type="Proteomes" id="UP000321735"/>
    </source>
</evidence>
<proteinExistence type="predicted"/>
<dbReference type="EMBL" id="CP031778">
    <property type="protein sequence ID" value="QDZ77407.1"/>
    <property type="molecule type" value="Genomic_DNA"/>
</dbReference>